<evidence type="ECO:0000313" key="1">
    <source>
        <dbReference type="EMBL" id="KAF7835800.1"/>
    </source>
</evidence>
<evidence type="ECO:0000313" key="2">
    <source>
        <dbReference type="Proteomes" id="UP000634136"/>
    </source>
</evidence>
<proteinExistence type="predicted"/>
<keyword evidence="2" id="KW-1185">Reference proteome</keyword>
<dbReference type="AlphaFoldDB" id="A0A835CBW1"/>
<comment type="caution">
    <text evidence="1">The sequence shown here is derived from an EMBL/GenBank/DDBJ whole genome shotgun (WGS) entry which is preliminary data.</text>
</comment>
<dbReference type="EMBL" id="JAAIUW010000004">
    <property type="protein sequence ID" value="KAF7835800.1"/>
    <property type="molecule type" value="Genomic_DNA"/>
</dbReference>
<organism evidence="1 2">
    <name type="scientific">Senna tora</name>
    <dbReference type="NCBI Taxonomy" id="362788"/>
    <lineage>
        <taxon>Eukaryota</taxon>
        <taxon>Viridiplantae</taxon>
        <taxon>Streptophyta</taxon>
        <taxon>Embryophyta</taxon>
        <taxon>Tracheophyta</taxon>
        <taxon>Spermatophyta</taxon>
        <taxon>Magnoliopsida</taxon>
        <taxon>eudicotyledons</taxon>
        <taxon>Gunneridae</taxon>
        <taxon>Pentapetalae</taxon>
        <taxon>rosids</taxon>
        <taxon>fabids</taxon>
        <taxon>Fabales</taxon>
        <taxon>Fabaceae</taxon>
        <taxon>Caesalpinioideae</taxon>
        <taxon>Cassia clade</taxon>
        <taxon>Senna</taxon>
    </lineage>
</organism>
<name>A0A835CBW1_9FABA</name>
<dbReference type="Proteomes" id="UP000634136">
    <property type="component" value="Unassembled WGS sequence"/>
</dbReference>
<sequence>MKGKQSDNASAVPLPNFYIDDEDEGVESEVPTIVSHHIHSNVPLPTVVPITANTVCDTSKEVHTQDLIAAVSLSDGLKNCCEKFRRKHSGDFSCHVLATASPKPWKENEEPPVIIMSASCTDYFSDSDLCNKDTSEILFGQSPECSSDLDSTPSSTNESIVGFIEHEHKFVFRGLKENKA</sequence>
<gene>
    <name evidence="1" type="ORF">G2W53_010659</name>
</gene>
<dbReference type="OrthoDB" id="1726549at2759"/>
<accession>A0A835CBW1</accession>
<reference evidence="1" key="1">
    <citation type="submission" date="2020-09" db="EMBL/GenBank/DDBJ databases">
        <title>Genome-Enabled Discovery of Anthraquinone Biosynthesis in Senna tora.</title>
        <authorList>
            <person name="Kang S.-H."/>
            <person name="Pandey R.P."/>
            <person name="Lee C.-M."/>
            <person name="Sim J.-S."/>
            <person name="Jeong J.-T."/>
            <person name="Choi B.-S."/>
            <person name="Jung M."/>
            <person name="Ginzburg D."/>
            <person name="Zhao K."/>
            <person name="Won S.Y."/>
            <person name="Oh T.-J."/>
            <person name="Yu Y."/>
            <person name="Kim N.-H."/>
            <person name="Lee O.R."/>
            <person name="Lee T.-H."/>
            <person name="Bashyal P."/>
            <person name="Kim T.-S."/>
            <person name="Lee W.-H."/>
            <person name="Kawkins C."/>
            <person name="Kim C.-K."/>
            <person name="Kim J.S."/>
            <person name="Ahn B.O."/>
            <person name="Rhee S.Y."/>
            <person name="Sohng J.K."/>
        </authorList>
    </citation>
    <scope>NUCLEOTIDE SEQUENCE</scope>
    <source>
        <tissue evidence="1">Leaf</tissue>
    </source>
</reference>
<protein>
    <submittedName>
        <fullName evidence="1">Cyclin-D1-1</fullName>
    </submittedName>
</protein>